<dbReference type="PANTHER" id="PTHR39966">
    <property type="entry name" value="BLL2471 PROTEIN-RELATED"/>
    <property type="match status" value="1"/>
</dbReference>
<organism evidence="2 3">
    <name type="scientific">Vibrio albus</name>
    <dbReference type="NCBI Taxonomy" id="2200953"/>
    <lineage>
        <taxon>Bacteria</taxon>
        <taxon>Pseudomonadati</taxon>
        <taxon>Pseudomonadota</taxon>
        <taxon>Gammaproteobacteria</taxon>
        <taxon>Vibrionales</taxon>
        <taxon>Vibrionaceae</taxon>
        <taxon>Vibrio</taxon>
    </lineage>
</organism>
<keyword evidence="3" id="KW-1185">Reference proteome</keyword>
<dbReference type="OrthoDB" id="7349010at2"/>
<dbReference type="AlphaFoldDB" id="A0A2U3BEW6"/>
<dbReference type="Proteomes" id="UP000245362">
    <property type="component" value="Unassembled WGS sequence"/>
</dbReference>
<reference evidence="2 3" key="1">
    <citation type="submission" date="2018-05" db="EMBL/GenBank/DDBJ databases">
        <title>Vibrio limimaris sp. nov., isolated from marine sediment.</title>
        <authorList>
            <person name="Li C.-M."/>
        </authorList>
    </citation>
    <scope>NUCLEOTIDE SEQUENCE [LARGE SCALE GENOMIC DNA]</scope>
    <source>
        <strain evidence="2 3">E4404</strain>
    </source>
</reference>
<name>A0A2U3BEW6_9VIBR</name>
<gene>
    <name evidence="2" type="ORF">DI392_03430</name>
</gene>
<dbReference type="GO" id="GO:0005886">
    <property type="term" value="C:plasma membrane"/>
    <property type="evidence" value="ECO:0007669"/>
    <property type="project" value="TreeGrafter"/>
</dbReference>
<accession>A0A2U3BEW6</accession>
<dbReference type="Pfam" id="PF01814">
    <property type="entry name" value="Hemerythrin"/>
    <property type="match status" value="1"/>
</dbReference>
<dbReference type="PANTHER" id="PTHR39966:SF1">
    <property type="entry name" value="HEMERYTHRIN-LIKE DOMAIN-CONTAINING PROTEIN"/>
    <property type="match status" value="1"/>
</dbReference>
<comment type="caution">
    <text evidence="2">The sequence shown here is derived from an EMBL/GenBank/DDBJ whole genome shotgun (WGS) entry which is preliminary data.</text>
</comment>
<evidence type="ECO:0000313" key="3">
    <source>
        <dbReference type="Proteomes" id="UP000245362"/>
    </source>
</evidence>
<feature type="domain" description="Hemerythrin-like" evidence="1">
    <location>
        <begin position="2"/>
        <end position="139"/>
    </location>
</feature>
<proteinExistence type="predicted"/>
<evidence type="ECO:0000259" key="1">
    <source>
        <dbReference type="Pfam" id="PF01814"/>
    </source>
</evidence>
<sequence>MIIEQIRREHGYMVRLLAILKKKLTALQDEKPINYSLVKEIVDYLCSYSEKTHHPKEDILYQYYIEHYGAKNQLQGNTMQDLEADHVALAKRSHEFMDIVDMILQDAVVPQDVFMAQLESFIKAQKTHLDLEEKEILPVISDTFTTHDWQVVEARWDQPGEDPVFGDTIADQYKQLAQRVRQAD</sequence>
<dbReference type="InterPro" id="IPR012312">
    <property type="entry name" value="Hemerythrin-like"/>
</dbReference>
<dbReference type="EMBL" id="QFWT01000001">
    <property type="protein sequence ID" value="PWI35325.1"/>
    <property type="molecule type" value="Genomic_DNA"/>
</dbReference>
<evidence type="ECO:0000313" key="2">
    <source>
        <dbReference type="EMBL" id="PWI35325.1"/>
    </source>
</evidence>
<dbReference type="RefSeq" id="WP_109318477.1">
    <property type="nucleotide sequence ID" value="NZ_QFWT01000001.1"/>
</dbReference>
<dbReference type="Gene3D" id="1.20.120.520">
    <property type="entry name" value="nmb1532 protein domain like"/>
    <property type="match status" value="1"/>
</dbReference>
<protein>
    <submittedName>
        <fullName evidence="2">Cation-binding protein</fullName>
    </submittedName>
</protein>